<dbReference type="CDD" id="cd01335">
    <property type="entry name" value="Radical_SAM"/>
    <property type="match status" value="1"/>
</dbReference>
<dbReference type="Gene3D" id="3.40.50.280">
    <property type="entry name" value="Cobalamin-binding domain"/>
    <property type="match status" value="1"/>
</dbReference>
<keyword evidence="4" id="KW-0408">Iron</keyword>
<dbReference type="SFLD" id="SFLDG01123">
    <property type="entry name" value="methyltransferase_(Class_B)"/>
    <property type="match status" value="1"/>
</dbReference>
<dbReference type="SMART" id="SM00729">
    <property type="entry name" value="Elp3"/>
    <property type="match status" value="1"/>
</dbReference>
<accession>A0A926VH28</accession>
<evidence type="ECO:0000259" key="6">
    <source>
        <dbReference type="PROSITE" id="PS51918"/>
    </source>
</evidence>
<evidence type="ECO:0000256" key="1">
    <source>
        <dbReference type="ARBA" id="ARBA00001966"/>
    </source>
</evidence>
<keyword evidence="5" id="KW-0411">Iron-sulfur</keyword>
<dbReference type="Gene3D" id="3.80.30.20">
    <property type="entry name" value="tm_1862 like domain"/>
    <property type="match status" value="1"/>
</dbReference>
<dbReference type="AlphaFoldDB" id="A0A926VH28"/>
<keyword evidence="8" id="KW-1185">Reference proteome</keyword>
<comment type="caution">
    <text evidence="7">The sequence shown here is derived from an EMBL/GenBank/DDBJ whole genome shotgun (WGS) entry which is preliminary data.</text>
</comment>
<sequence>MAKETFDPIRENRGSRAALKVPMANFPNADEIVRQGLLEDSQSVETVDIMLVNPPSPDGGIWIRSQHRVGRRTRENMIWPQVSLAQMAALLHPTYKVKVVDAIAERMSWSEFSALLDRHKPRYYLTQVTAPTLENDMYGVFLAKARGAYTIAFGTHVTPIPRETMRPYPSLDFILLGEPDLTIRDLLDCLEGKFDKRPANIQKLFADHDPTYKPSLNEDGTANLSGVKGLVWRRGDEIVMNGTRSFIHNLSDMPLPMHELLPLQKYRMPLLKGPFTFIVTSRGCPAACTYCIKHVSYQFSARVRSPENIMQELWKLKNLGINNIHMYADLFTVNRDQVVGLCQLMIEQKINIKWTCNSRVDYVDEEMLALMGKAGCWLISWGIESGNEQILKHARKGVYPEKAANSLRAAKKAGIKNWGYFIIGLPGETETTIRETIEFAKKLPLDIALFHVAAPYPGTPFFFEVVKNGWFRAGTRWEQVDMDKGTVLDYPDLPAERLLYWQKRAFREWAFRPGPIMTYLKMLMSDTSTLSSAVNVGLQHLNWSSSESESKERFAIARASKA</sequence>
<dbReference type="PANTHER" id="PTHR43409">
    <property type="entry name" value="ANAEROBIC MAGNESIUM-PROTOPORPHYRIN IX MONOMETHYL ESTER CYCLASE-RELATED"/>
    <property type="match status" value="1"/>
</dbReference>
<dbReference type="InterPro" id="IPR034466">
    <property type="entry name" value="Methyltransferase_Class_B"/>
</dbReference>
<dbReference type="RefSeq" id="WP_190465492.1">
    <property type="nucleotide sequence ID" value="NZ_JACJPW010000039.1"/>
</dbReference>
<dbReference type="PROSITE" id="PS51918">
    <property type="entry name" value="RADICAL_SAM"/>
    <property type="match status" value="1"/>
</dbReference>
<keyword evidence="3" id="KW-0479">Metal-binding</keyword>
<dbReference type="GO" id="GO:0005829">
    <property type="term" value="C:cytosol"/>
    <property type="evidence" value="ECO:0007669"/>
    <property type="project" value="TreeGrafter"/>
</dbReference>
<evidence type="ECO:0000256" key="5">
    <source>
        <dbReference type="ARBA" id="ARBA00023014"/>
    </source>
</evidence>
<proteinExistence type="predicted"/>
<organism evidence="7 8">
    <name type="scientific">Aerosakkonema funiforme FACHB-1375</name>
    <dbReference type="NCBI Taxonomy" id="2949571"/>
    <lineage>
        <taxon>Bacteria</taxon>
        <taxon>Bacillati</taxon>
        <taxon>Cyanobacteriota</taxon>
        <taxon>Cyanophyceae</taxon>
        <taxon>Oscillatoriophycideae</taxon>
        <taxon>Aerosakkonematales</taxon>
        <taxon>Aerosakkonemataceae</taxon>
        <taxon>Aerosakkonema</taxon>
    </lineage>
</organism>
<dbReference type="SFLD" id="SFLDS00029">
    <property type="entry name" value="Radical_SAM"/>
    <property type="match status" value="1"/>
</dbReference>
<evidence type="ECO:0000256" key="3">
    <source>
        <dbReference type="ARBA" id="ARBA00022723"/>
    </source>
</evidence>
<dbReference type="GO" id="GO:0003824">
    <property type="term" value="F:catalytic activity"/>
    <property type="evidence" value="ECO:0007669"/>
    <property type="project" value="InterPro"/>
</dbReference>
<dbReference type="InterPro" id="IPR058240">
    <property type="entry name" value="rSAM_sf"/>
</dbReference>
<gene>
    <name evidence="7" type="ORF">H6G03_16125</name>
</gene>
<evidence type="ECO:0000313" key="8">
    <source>
        <dbReference type="Proteomes" id="UP000641646"/>
    </source>
</evidence>
<dbReference type="InterPro" id="IPR007197">
    <property type="entry name" value="rSAM"/>
</dbReference>
<dbReference type="InterPro" id="IPR023404">
    <property type="entry name" value="rSAM_horseshoe"/>
</dbReference>
<dbReference type="Pfam" id="PF04055">
    <property type="entry name" value="Radical_SAM"/>
    <property type="match status" value="1"/>
</dbReference>
<reference evidence="7" key="2">
    <citation type="submission" date="2020-08" db="EMBL/GenBank/DDBJ databases">
        <authorList>
            <person name="Chen M."/>
            <person name="Teng W."/>
            <person name="Zhao L."/>
            <person name="Hu C."/>
            <person name="Zhou Y."/>
            <person name="Han B."/>
            <person name="Song L."/>
            <person name="Shu W."/>
        </authorList>
    </citation>
    <scope>NUCLEOTIDE SEQUENCE</scope>
    <source>
        <strain evidence="7">FACHB-1375</strain>
    </source>
</reference>
<comment type="cofactor">
    <cofactor evidence="1">
        <name>[4Fe-4S] cluster</name>
        <dbReference type="ChEBI" id="CHEBI:49883"/>
    </cofactor>
</comment>
<keyword evidence="2" id="KW-0949">S-adenosyl-L-methionine</keyword>
<dbReference type="SUPFAM" id="SSF102114">
    <property type="entry name" value="Radical SAM enzymes"/>
    <property type="match status" value="1"/>
</dbReference>
<dbReference type="GO" id="GO:0051539">
    <property type="term" value="F:4 iron, 4 sulfur cluster binding"/>
    <property type="evidence" value="ECO:0007669"/>
    <property type="project" value="UniProtKB-KW"/>
</dbReference>
<protein>
    <submittedName>
        <fullName evidence="7">Radical SAM protein</fullName>
    </submittedName>
</protein>
<evidence type="ECO:0000256" key="4">
    <source>
        <dbReference type="ARBA" id="ARBA00023004"/>
    </source>
</evidence>
<dbReference type="EMBL" id="JACJPW010000039">
    <property type="protein sequence ID" value="MBD2182607.1"/>
    <property type="molecule type" value="Genomic_DNA"/>
</dbReference>
<feature type="domain" description="Radical SAM core" evidence="6">
    <location>
        <begin position="270"/>
        <end position="503"/>
    </location>
</feature>
<dbReference type="SFLD" id="SFLDG01082">
    <property type="entry name" value="B12-binding_domain_containing"/>
    <property type="match status" value="1"/>
</dbReference>
<dbReference type="InterPro" id="IPR051198">
    <property type="entry name" value="BchE-like"/>
</dbReference>
<reference evidence="7" key="1">
    <citation type="journal article" date="2015" name="ISME J.">
        <title>Draft Genome Sequence of Streptomyces incarnatus NRRL8089, which Produces the Nucleoside Antibiotic Sinefungin.</title>
        <authorList>
            <person name="Oshima K."/>
            <person name="Hattori M."/>
            <person name="Shimizu H."/>
            <person name="Fukuda K."/>
            <person name="Nemoto M."/>
            <person name="Inagaki K."/>
            <person name="Tamura T."/>
        </authorList>
    </citation>
    <scope>NUCLEOTIDE SEQUENCE</scope>
    <source>
        <strain evidence="7">FACHB-1375</strain>
    </source>
</reference>
<evidence type="ECO:0000313" key="7">
    <source>
        <dbReference type="EMBL" id="MBD2182607.1"/>
    </source>
</evidence>
<name>A0A926VH28_9CYAN</name>
<evidence type="ECO:0000256" key="2">
    <source>
        <dbReference type="ARBA" id="ARBA00022691"/>
    </source>
</evidence>
<dbReference type="GO" id="GO:0046872">
    <property type="term" value="F:metal ion binding"/>
    <property type="evidence" value="ECO:0007669"/>
    <property type="project" value="UniProtKB-KW"/>
</dbReference>
<dbReference type="Proteomes" id="UP000641646">
    <property type="component" value="Unassembled WGS sequence"/>
</dbReference>
<dbReference type="InterPro" id="IPR006638">
    <property type="entry name" value="Elp3/MiaA/NifB-like_rSAM"/>
</dbReference>
<dbReference type="PANTHER" id="PTHR43409:SF16">
    <property type="entry name" value="SLR0320 PROTEIN"/>
    <property type="match status" value="1"/>
</dbReference>